<sequence>MGLIDGKKLGTVYSNYCFKEKRYCAAANCSTIDGLQKLTVWHCSETNDCNEIETLLKKELGITFICKCLFGAKDVDLSNEQLMLSHLFPPMITKTDGGDVGGGNGTPPVTPTEAATTVYTTDGSPSLTPNASTEGENHSFRPTVANLWLIFVLLTLGLLVS</sequence>
<protein>
    <submittedName>
        <fullName evidence="2">Uncharacterized protein</fullName>
    </submittedName>
</protein>
<proteinExistence type="predicted"/>
<accession>A0A183C3G6</accession>
<dbReference type="WBParaSite" id="GPLIN_000741000">
    <property type="protein sequence ID" value="GPLIN_000741000"/>
    <property type="gene ID" value="GPLIN_000741000"/>
</dbReference>
<keyword evidence="1" id="KW-1185">Reference proteome</keyword>
<reference evidence="2" key="3">
    <citation type="submission" date="2016-06" db="UniProtKB">
        <authorList>
            <consortium name="WormBaseParasite"/>
        </authorList>
    </citation>
    <scope>IDENTIFICATION</scope>
</reference>
<evidence type="ECO:0000313" key="1">
    <source>
        <dbReference type="Proteomes" id="UP000050741"/>
    </source>
</evidence>
<reference evidence="1" key="1">
    <citation type="submission" date="2013-12" db="EMBL/GenBank/DDBJ databases">
        <authorList>
            <person name="Aslett M."/>
        </authorList>
    </citation>
    <scope>NUCLEOTIDE SEQUENCE [LARGE SCALE GENOMIC DNA]</scope>
    <source>
        <strain evidence="1">Lindley</strain>
    </source>
</reference>
<evidence type="ECO:0000313" key="2">
    <source>
        <dbReference type="WBParaSite" id="GPLIN_000741000"/>
    </source>
</evidence>
<reference evidence="1" key="2">
    <citation type="submission" date="2014-05" db="EMBL/GenBank/DDBJ databases">
        <title>The genome and life-stage specific transcriptomes of Globodera pallida elucidate key aspects of plant parasitism by a cyst nematode.</title>
        <authorList>
            <person name="Cotton J.A."/>
            <person name="Lilley C.J."/>
            <person name="Jones L.M."/>
            <person name="Kikuchi T."/>
            <person name="Reid A.J."/>
            <person name="Thorpe P."/>
            <person name="Tsai I.J."/>
            <person name="Beasley H."/>
            <person name="Blok V."/>
            <person name="Cock P.J.A."/>
            <person name="Van den Akker S.E."/>
            <person name="Holroyd N."/>
            <person name="Hunt M."/>
            <person name="Mantelin S."/>
            <person name="Naghra H."/>
            <person name="Pain A."/>
            <person name="Palomares-Rius J.E."/>
            <person name="Zarowiecki M."/>
            <person name="Berriman M."/>
            <person name="Jones J.T."/>
            <person name="Urwin P.E."/>
        </authorList>
    </citation>
    <scope>NUCLEOTIDE SEQUENCE [LARGE SCALE GENOMIC DNA]</scope>
    <source>
        <strain evidence="1">Lindley</strain>
    </source>
</reference>
<dbReference type="Proteomes" id="UP000050741">
    <property type="component" value="Unassembled WGS sequence"/>
</dbReference>
<dbReference type="AlphaFoldDB" id="A0A183C3G6"/>
<organism evidence="1 2">
    <name type="scientific">Globodera pallida</name>
    <name type="common">Potato cyst nematode worm</name>
    <name type="synonym">Heterodera pallida</name>
    <dbReference type="NCBI Taxonomy" id="36090"/>
    <lineage>
        <taxon>Eukaryota</taxon>
        <taxon>Metazoa</taxon>
        <taxon>Ecdysozoa</taxon>
        <taxon>Nematoda</taxon>
        <taxon>Chromadorea</taxon>
        <taxon>Rhabditida</taxon>
        <taxon>Tylenchina</taxon>
        <taxon>Tylenchomorpha</taxon>
        <taxon>Tylenchoidea</taxon>
        <taxon>Heteroderidae</taxon>
        <taxon>Heteroderinae</taxon>
        <taxon>Globodera</taxon>
    </lineage>
</organism>
<name>A0A183C3G6_GLOPA</name>